<name>A0A382FZY8_9ZZZZ</name>
<evidence type="ECO:0000313" key="1">
    <source>
        <dbReference type="EMBL" id="SVB67853.1"/>
    </source>
</evidence>
<gene>
    <name evidence="1" type="ORF">METZ01_LOCUS220707</name>
</gene>
<reference evidence="1" key="1">
    <citation type="submission" date="2018-05" db="EMBL/GenBank/DDBJ databases">
        <authorList>
            <person name="Lanie J.A."/>
            <person name="Ng W.-L."/>
            <person name="Kazmierczak K.M."/>
            <person name="Andrzejewski T.M."/>
            <person name="Davidsen T.M."/>
            <person name="Wayne K.J."/>
            <person name="Tettelin H."/>
            <person name="Glass J.I."/>
            <person name="Rusch D."/>
            <person name="Podicherti R."/>
            <person name="Tsui H.-C.T."/>
            <person name="Winkler M.E."/>
        </authorList>
    </citation>
    <scope>NUCLEOTIDE SEQUENCE</scope>
</reference>
<organism evidence="1">
    <name type="scientific">marine metagenome</name>
    <dbReference type="NCBI Taxonomy" id="408172"/>
    <lineage>
        <taxon>unclassified sequences</taxon>
        <taxon>metagenomes</taxon>
        <taxon>ecological metagenomes</taxon>
    </lineage>
</organism>
<dbReference type="EMBL" id="UINC01052477">
    <property type="protein sequence ID" value="SVB67853.1"/>
    <property type="molecule type" value="Genomic_DNA"/>
</dbReference>
<proteinExistence type="predicted"/>
<sequence>MYSVNSNCLCSWVSPFGNLRLKWLLLPNLSLSQVTTSFIASDCQGIHRVRLVT</sequence>
<dbReference type="AlphaFoldDB" id="A0A382FZY8"/>
<accession>A0A382FZY8</accession>
<protein>
    <submittedName>
        <fullName evidence="1">Uncharacterized protein</fullName>
    </submittedName>
</protein>